<keyword evidence="4" id="KW-1185">Reference proteome</keyword>
<dbReference type="AlphaFoldDB" id="A0AAW0DFA7"/>
<dbReference type="Pfam" id="PF12937">
    <property type="entry name" value="F-box-like"/>
    <property type="match status" value="1"/>
</dbReference>
<reference evidence="3 4" key="1">
    <citation type="submission" date="2024-01" db="EMBL/GenBank/DDBJ databases">
        <title>A draft genome for a cacao thread blight-causing isolate of Paramarasmius palmivorus.</title>
        <authorList>
            <person name="Baruah I.K."/>
            <person name="Bukari Y."/>
            <person name="Amoako-Attah I."/>
            <person name="Meinhardt L.W."/>
            <person name="Bailey B.A."/>
            <person name="Cohen S.P."/>
        </authorList>
    </citation>
    <scope>NUCLEOTIDE SEQUENCE [LARGE SCALE GENOMIC DNA]</scope>
    <source>
        <strain evidence="3 4">GH-12</strain>
    </source>
</reference>
<evidence type="ECO:0000313" key="4">
    <source>
        <dbReference type="Proteomes" id="UP001383192"/>
    </source>
</evidence>
<protein>
    <recommendedName>
        <fullName evidence="2">F-box domain-containing protein</fullName>
    </recommendedName>
</protein>
<name>A0AAW0DFA7_9AGAR</name>
<feature type="domain" description="F-box" evidence="2">
    <location>
        <begin position="26"/>
        <end position="72"/>
    </location>
</feature>
<evidence type="ECO:0000313" key="3">
    <source>
        <dbReference type="EMBL" id="KAK7049951.1"/>
    </source>
</evidence>
<evidence type="ECO:0000256" key="1">
    <source>
        <dbReference type="SAM" id="MobiDB-lite"/>
    </source>
</evidence>
<comment type="caution">
    <text evidence="3">The sequence shown here is derived from an EMBL/GenBank/DDBJ whole genome shotgun (WGS) entry which is preliminary data.</text>
</comment>
<dbReference type="InterPro" id="IPR036380">
    <property type="entry name" value="Isochorismatase-like_sf"/>
</dbReference>
<dbReference type="InterPro" id="IPR053152">
    <property type="entry name" value="Hydrolase_YcaC-like"/>
</dbReference>
<dbReference type="InterPro" id="IPR001810">
    <property type="entry name" value="F-box_dom"/>
</dbReference>
<organism evidence="3 4">
    <name type="scientific">Paramarasmius palmivorus</name>
    <dbReference type="NCBI Taxonomy" id="297713"/>
    <lineage>
        <taxon>Eukaryota</taxon>
        <taxon>Fungi</taxon>
        <taxon>Dikarya</taxon>
        <taxon>Basidiomycota</taxon>
        <taxon>Agaricomycotina</taxon>
        <taxon>Agaricomycetes</taxon>
        <taxon>Agaricomycetidae</taxon>
        <taxon>Agaricales</taxon>
        <taxon>Marasmiineae</taxon>
        <taxon>Marasmiaceae</taxon>
        <taxon>Paramarasmius</taxon>
    </lineage>
</organism>
<feature type="region of interest" description="Disordered" evidence="1">
    <location>
        <begin position="529"/>
        <end position="597"/>
    </location>
</feature>
<dbReference type="PANTHER" id="PTHR43559">
    <property type="entry name" value="HYDROLASE YCAC-RELATED"/>
    <property type="match status" value="1"/>
</dbReference>
<evidence type="ECO:0000259" key="2">
    <source>
        <dbReference type="PROSITE" id="PS50181"/>
    </source>
</evidence>
<dbReference type="SMART" id="SM00256">
    <property type="entry name" value="FBOX"/>
    <property type="match status" value="1"/>
</dbReference>
<dbReference type="PROSITE" id="PS50181">
    <property type="entry name" value="FBOX"/>
    <property type="match status" value="1"/>
</dbReference>
<accession>A0AAW0DFA7</accession>
<dbReference type="EMBL" id="JAYKXP010000015">
    <property type="protein sequence ID" value="KAK7049951.1"/>
    <property type="molecule type" value="Genomic_DNA"/>
</dbReference>
<feature type="compositionally biased region" description="Polar residues" evidence="1">
    <location>
        <begin position="568"/>
        <end position="592"/>
    </location>
</feature>
<dbReference type="Gene3D" id="1.20.1280.50">
    <property type="match status" value="1"/>
</dbReference>
<sequence length="794" mass="89254">MQAGFAGLYKQILSIKHALQGPVVPVDHLFRLPSKIILRILAELDVVGVVRCMQVCRTLNSLAHSTQLYEYKAKLTLANLEDGPVDDTYDIQSRLRQLEAHQEAWKDFRWSSTHAIDTLGPGGLWDMTGGVFGLGKKGDANTGFSFTRLPSRCRAITKKEWTIEGLGFPCDGFAFEPSEDLLVLIRARMDDGGLTMDFEVKLYSLENGAPHPRATQKTLSVQHFGKGRHVEYWAYSIQIYGDQISILCEAKEDEFTQLAVLNWVTGNFKFGRYVEDPFGISSTFLSSKFLVHTVYDFVGNLLVPKLAIVDLEHASHQDRTWKVHLRLPVPNGFDGTSIVLIHTGFPSAERAVRKPHARASFMTSNRLVSIPLFFRKTENRETYDWLLLVVLARSLIRLAEATMARNSWGLPEVPWETWGPPNTKLLPLDVGMPSSPLYVHGLRVIMRNDPGSTGKSFRVYDFNQHGIRPDEKSKNEFSLETEFESTILGCTIRTRLPCRIVVGELPEAHEWVMLAEDSIVAVSKKESFGSQCERPGNYSVTNPFDTQESRHDRTKPSSNLPLYKGNDISKNQHPSNPSALQETSQRKTTSPAMPNLGASGLKYQRIRKDDAMLLIIDHQIGLFELVRDYEPAEFRNNVLAHAALGKVFNLPTIMTTSTDDGPNGPMLQEVLDMHSNAPLIRRKGEVNAWDSPEFRAAVKAMYVCTAFLALSLIEEGYEVFANSEASGTYSRRIADEANDRMRAAGVNVMSMYAVAIDLMRDWRHTPGYPELTPYFDQSVYGMVERNYKATSKSS</sequence>
<proteinExistence type="predicted"/>
<gene>
    <name evidence="3" type="ORF">VNI00_005381</name>
</gene>
<dbReference type="Proteomes" id="UP001383192">
    <property type="component" value="Unassembled WGS sequence"/>
</dbReference>
<dbReference type="InterPro" id="IPR036047">
    <property type="entry name" value="F-box-like_dom_sf"/>
</dbReference>
<dbReference type="SUPFAM" id="SSF52499">
    <property type="entry name" value="Isochorismatase-like hydrolases"/>
    <property type="match status" value="1"/>
</dbReference>
<dbReference type="Gene3D" id="3.40.50.850">
    <property type="entry name" value="Isochorismatase-like"/>
    <property type="match status" value="1"/>
</dbReference>
<dbReference type="PANTHER" id="PTHR43559:SF3">
    <property type="entry name" value="HYDROLASE YCAC-RELATED"/>
    <property type="match status" value="1"/>
</dbReference>
<dbReference type="SUPFAM" id="SSF81383">
    <property type="entry name" value="F-box domain"/>
    <property type="match status" value="1"/>
</dbReference>